<feature type="region of interest" description="Disordered" evidence="1">
    <location>
        <begin position="225"/>
        <end position="252"/>
    </location>
</feature>
<feature type="signal peptide" evidence="2">
    <location>
        <begin position="1"/>
        <end position="22"/>
    </location>
</feature>
<dbReference type="InterPro" id="IPR036941">
    <property type="entry name" value="Rcpt_L-dom_sf"/>
</dbReference>
<organism evidence="3 4">
    <name type="scientific">Emergomyces africanus</name>
    <dbReference type="NCBI Taxonomy" id="1955775"/>
    <lineage>
        <taxon>Eukaryota</taxon>
        <taxon>Fungi</taxon>
        <taxon>Dikarya</taxon>
        <taxon>Ascomycota</taxon>
        <taxon>Pezizomycotina</taxon>
        <taxon>Eurotiomycetes</taxon>
        <taxon>Eurotiomycetidae</taxon>
        <taxon>Onygenales</taxon>
        <taxon>Ajellomycetaceae</taxon>
        <taxon>Emergomyces</taxon>
    </lineage>
</organism>
<dbReference type="AlphaFoldDB" id="A0A1B7NZM1"/>
<evidence type="ECO:0000313" key="3">
    <source>
        <dbReference type="EMBL" id="OAX82210.1"/>
    </source>
</evidence>
<keyword evidence="2" id="KW-0732">Signal</keyword>
<evidence type="ECO:0000313" key="4">
    <source>
        <dbReference type="Proteomes" id="UP000091918"/>
    </source>
</evidence>
<keyword evidence="4" id="KW-1185">Reference proteome</keyword>
<gene>
    <name evidence="3" type="ORF">ACJ72_03443</name>
</gene>
<dbReference type="Gene3D" id="3.80.20.20">
    <property type="entry name" value="Receptor L-domain"/>
    <property type="match status" value="1"/>
</dbReference>
<dbReference type="SUPFAM" id="SSF52058">
    <property type="entry name" value="L domain-like"/>
    <property type="match status" value="1"/>
</dbReference>
<evidence type="ECO:0000256" key="1">
    <source>
        <dbReference type="SAM" id="MobiDB-lite"/>
    </source>
</evidence>
<sequence>MRDVKFLLIASALTAVINPAFGSRLDGEPLSCDDALISIANQTEIDFYSACPEIRHTFGVSHDFIGRFEVRNVTSILGRFNSGYLGRKLKLSDRVDDKVTSISMPDLEEVGGWVLIGYLNELTNVSFPKLHSIGVDMAVVGNPKLKSIAFPELKNVTSGVLIDGDFNEVSFPKLKQVGFMQVKSTGDLDCRALGKNLSSLVFHPNSPSDEGKGFTCWTFDENNRYNSSDPEPTGAPTGAGPKLPYVLNPLHR</sequence>
<accession>A0A1B7NZM1</accession>
<name>A0A1B7NZM1_9EURO</name>
<evidence type="ECO:0000256" key="2">
    <source>
        <dbReference type="SAM" id="SignalP"/>
    </source>
</evidence>
<proteinExistence type="predicted"/>
<dbReference type="OrthoDB" id="536881at2759"/>
<comment type="caution">
    <text evidence="3">The sequence shown here is derived from an EMBL/GenBank/DDBJ whole genome shotgun (WGS) entry which is preliminary data.</text>
</comment>
<dbReference type="EMBL" id="LGUA01000339">
    <property type="protein sequence ID" value="OAX82210.1"/>
    <property type="molecule type" value="Genomic_DNA"/>
</dbReference>
<reference evidence="3 4" key="1">
    <citation type="submission" date="2015-07" db="EMBL/GenBank/DDBJ databases">
        <title>Emmonsia species relationships and genome sequence.</title>
        <authorList>
            <person name="Cuomo C.A."/>
            <person name="Schwartz I.S."/>
            <person name="Kenyon C."/>
            <person name="de Hoog G.S."/>
            <person name="Govender N.P."/>
            <person name="Botha A."/>
            <person name="Moreno L."/>
            <person name="de Vries M."/>
            <person name="Munoz J.F."/>
            <person name="Stielow J.B."/>
        </authorList>
    </citation>
    <scope>NUCLEOTIDE SEQUENCE [LARGE SCALE GENOMIC DNA]</scope>
    <source>
        <strain evidence="3 4">CBS 136260</strain>
    </source>
</reference>
<dbReference type="STRING" id="1658172.A0A1B7NZM1"/>
<dbReference type="Proteomes" id="UP000091918">
    <property type="component" value="Unassembled WGS sequence"/>
</dbReference>
<protein>
    <recommendedName>
        <fullName evidence="5">Receptor L-domain domain-containing protein</fullName>
    </recommendedName>
</protein>
<feature type="compositionally biased region" description="Low complexity" evidence="1">
    <location>
        <begin position="232"/>
        <end position="241"/>
    </location>
</feature>
<evidence type="ECO:0008006" key="5">
    <source>
        <dbReference type="Google" id="ProtNLM"/>
    </source>
</evidence>
<feature type="chain" id="PRO_5008598325" description="Receptor L-domain domain-containing protein" evidence="2">
    <location>
        <begin position="23"/>
        <end position="252"/>
    </location>
</feature>